<dbReference type="InterPro" id="IPR025944">
    <property type="entry name" value="Sigma_54_int_dom_CS"/>
</dbReference>
<dbReference type="InterPro" id="IPR002078">
    <property type="entry name" value="Sigma_54_int"/>
</dbReference>
<dbReference type="GO" id="GO:0005524">
    <property type="term" value="F:ATP binding"/>
    <property type="evidence" value="ECO:0007669"/>
    <property type="project" value="UniProtKB-KW"/>
</dbReference>
<dbReference type="PATRIC" id="fig|1408254.3.peg.5383"/>
<dbReference type="Gene3D" id="1.10.8.60">
    <property type="match status" value="1"/>
</dbReference>
<organism evidence="8 9">
    <name type="scientific">Brevibacillus panacihumi W25</name>
    <dbReference type="NCBI Taxonomy" id="1408254"/>
    <lineage>
        <taxon>Bacteria</taxon>
        <taxon>Bacillati</taxon>
        <taxon>Bacillota</taxon>
        <taxon>Bacilli</taxon>
        <taxon>Bacillales</taxon>
        <taxon>Paenibacillaceae</taxon>
        <taxon>Brevibacillus</taxon>
    </lineage>
</organism>
<dbReference type="PROSITE" id="PS00676">
    <property type="entry name" value="SIGMA54_INTERACT_2"/>
    <property type="match status" value="1"/>
</dbReference>
<dbReference type="InterPro" id="IPR002197">
    <property type="entry name" value="HTH_Fis"/>
</dbReference>
<dbReference type="InterPro" id="IPR027417">
    <property type="entry name" value="P-loop_NTPase"/>
</dbReference>
<accession>V6M0C2</accession>
<gene>
    <name evidence="8" type="ORF">T458_27640</name>
</gene>
<dbReference type="Pfam" id="PF00158">
    <property type="entry name" value="Sigma54_activat"/>
    <property type="match status" value="1"/>
</dbReference>
<evidence type="ECO:0000259" key="6">
    <source>
        <dbReference type="PROSITE" id="PS50045"/>
    </source>
</evidence>
<keyword evidence="2" id="KW-0067">ATP-binding</keyword>
<protein>
    <submittedName>
        <fullName evidence="8">Transcriptional regulator</fullName>
    </submittedName>
</protein>
<sequence>MIAFYKVDKSAETKFASLLDTDDYHFEFFSSIQSITDHRMTPSVVIAPEPFVHEFAPYAIPVVTLSIDIRDIRDKVARLRNKGKHFSRVVLCASAKERDWLQKEHELEPGGIDCPCQFVTNEFLSLQASEEPAIYLTPVWDAQSLRVRPPSGEWQVVEPSLATLTRALQQALSLEAYQRERRREKLLLEAVVDSLHDAVIAVDRQSRIILVNEQAKMLLGLSGDVLGRPITDYIPHSDMLRVLKTGRQELGDVATVMDRSIVINRIPVIVKDQVVGAVSNFKEITDIQKMEMSVRKKLHDSGLEARYRLENIIGISETIRETKQQAALFAKSNATVLITGESGTGKELFAQGIHLESGRALGPFLAVNCAALPESLLESELFGYEEGAFTGAKKGGKPGLFELAHGGTLFLDEIGEMPLRIQVHLLRVLQERRVRRVGGERIIPIDVRIIVATNRDLEREIAKGHFRSDLYYRINMLNLEVPALRERLDDIPALLESMIQEMNEQHEQKIVTLESAIYPLLQEHHWPGNVRELRNVVERMVLLSRDGKIHAKDVALLFQGKKKSWKAEYENGEAGMTNTDDESPEAARIRRALEKAKHNRTLAAKTLGMDRTTLWRKMKQYRIE</sequence>
<proteinExistence type="predicted"/>
<evidence type="ECO:0000256" key="4">
    <source>
        <dbReference type="ARBA" id="ARBA00023125"/>
    </source>
</evidence>
<dbReference type="STRING" id="1408254.T458_27640"/>
<dbReference type="InterPro" id="IPR009057">
    <property type="entry name" value="Homeodomain-like_sf"/>
</dbReference>
<dbReference type="SMART" id="SM00382">
    <property type="entry name" value="AAA"/>
    <property type="match status" value="1"/>
</dbReference>
<evidence type="ECO:0000256" key="3">
    <source>
        <dbReference type="ARBA" id="ARBA00023015"/>
    </source>
</evidence>
<dbReference type="GO" id="GO:0006355">
    <property type="term" value="P:regulation of DNA-templated transcription"/>
    <property type="evidence" value="ECO:0007669"/>
    <property type="project" value="InterPro"/>
</dbReference>
<dbReference type="Pfam" id="PF02954">
    <property type="entry name" value="HTH_8"/>
    <property type="match status" value="1"/>
</dbReference>
<keyword evidence="9" id="KW-1185">Reference proteome</keyword>
<dbReference type="InterPro" id="IPR035965">
    <property type="entry name" value="PAS-like_dom_sf"/>
</dbReference>
<evidence type="ECO:0000313" key="9">
    <source>
        <dbReference type="Proteomes" id="UP000017973"/>
    </source>
</evidence>
<dbReference type="Gene3D" id="3.30.450.20">
    <property type="entry name" value="PAS domain"/>
    <property type="match status" value="1"/>
</dbReference>
<dbReference type="NCBIfam" id="TIGR00229">
    <property type="entry name" value="sensory_box"/>
    <property type="match status" value="1"/>
</dbReference>
<dbReference type="InterPro" id="IPR025662">
    <property type="entry name" value="Sigma_54_int_dom_ATP-bd_1"/>
</dbReference>
<dbReference type="SUPFAM" id="SSF52540">
    <property type="entry name" value="P-loop containing nucleoside triphosphate hydrolases"/>
    <property type="match status" value="1"/>
</dbReference>
<dbReference type="Gene3D" id="3.40.50.300">
    <property type="entry name" value="P-loop containing nucleotide triphosphate hydrolases"/>
    <property type="match status" value="1"/>
</dbReference>
<dbReference type="GO" id="GO:0043565">
    <property type="term" value="F:sequence-specific DNA binding"/>
    <property type="evidence" value="ECO:0007669"/>
    <property type="project" value="InterPro"/>
</dbReference>
<evidence type="ECO:0000256" key="2">
    <source>
        <dbReference type="ARBA" id="ARBA00022840"/>
    </source>
</evidence>
<dbReference type="InterPro" id="IPR025943">
    <property type="entry name" value="Sigma_54_int_dom_ATP-bd_2"/>
</dbReference>
<dbReference type="HOGENOM" id="CLU_000445_8_1_9"/>
<dbReference type="SUPFAM" id="SSF46689">
    <property type="entry name" value="Homeodomain-like"/>
    <property type="match status" value="1"/>
</dbReference>
<keyword evidence="1" id="KW-0547">Nucleotide-binding</keyword>
<dbReference type="Pfam" id="PF25601">
    <property type="entry name" value="AAA_lid_14"/>
    <property type="match status" value="1"/>
</dbReference>
<dbReference type="CDD" id="cd00130">
    <property type="entry name" value="PAS"/>
    <property type="match status" value="1"/>
</dbReference>
<dbReference type="RefSeq" id="WP_023559244.1">
    <property type="nucleotide sequence ID" value="NZ_KI629786.1"/>
</dbReference>
<feature type="domain" description="PAS" evidence="7">
    <location>
        <begin position="184"/>
        <end position="222"/>
    </location>
</feature>
<dbReference type="InterPro" id="IPR003593">
    <property type="entry name" value="AAA+_ATPase"/>
</dbReference>
<dbReference type="SUPFAM" id="SSF55785">
    <property type="entry name" value="PYP-like sensor domain (PAS domain)"/>
    <property type="match status" value="1"/>
</dbReference>
<evidence type="ECO:0000259" key="7">
    <source>
        <dbReference type="PROSITE" id="PS50112"/>
    </source>
</evidence>
<dbReference type="SMART" id="SM00091">
    <property type="entry name" value="PAS"/>
    <property type="match status" value="1"/>
</dbReference>
<keyword evidence="3" id="KW-0805">Transcription regulation</keyword>
<dbReference type="InterPro" id="IPR058031">
    <property type="entry name" value="AAA_lid_NorR"/>
</dbReference>
<dbReference type="CDD" id="cd00009">
    <property type="entry name" value="AAA"/>
    <property type="match status" value="1"/>
</dbReference>
<dbReference type="eggNOG" id="COG3829">
    <property type="taxonomic scope" value="Bacteria"/>
</dbReference>
<keyword evidence="5" id="KW-0804">Transcription</keyword>
<evidence type="ECO:0000313" key="8">
    <source>
        <dbReference type="EMBL" id="EST52054.1"/>
    </source>
</evidence>
<dbReference type="PROSITE" id="PS50112">
    <property type="entry name" value="PAS"/>
    <property type="match status" value="1"/>
</dbReference>
<dbReference type="PANTHER" id="PTHR32071">
    <property type="entry name" value="TRANSCRIPTIONAL REGULATORY PROTEIN"/>
    <property type="match status" value="1"/>
</dbReference>
<name>V6M0C2_9BACL</name>
<dbReference type="Pfam" id="PF00989">
    <property type="entry name" value="PAS"/>
    <property type="match status" value="1"/>
</dbReference>
<dbReference type="AlphaFoldDB" id="V6M0C2"/>
<reference evidence="8 9" key="1">
    <citation type="journal article" date="2014" name="Genome Announc.">
        <title>Draft Genome Sequence of Brevibacillus panacihumi Strain W25, a Halotolerant Hydrocarbon-Degrading Bacterium.</title>
        <authorList>
            <person name="Wang X."/>
            <person name="Jin D."/>
            <person name="Zhou L."/>
            <person name="Wu L."/>
            <person name="An W."/>
            <person name="Chen Y."/>
            <person name="Zhao L."/>
        </authorList>
    </citation>
    <scope>NUCLEOTIDE SEQUENCE [LARGE SCALE GENOMIC DNA]</scope>
    <source>
        <strain evidence="8 9">W25</strain>
    </source>
</reference>
<evidence type="ECO:0000256" key="1">
    <source>
        <dbReference type="ARBA" id="ARBA00022741"/>
    </source>
</evidence>
<dbReference type="InterPro" id="IPR000014">
    <property type="entry name" value="PAS"/>
</dbReference>
<dbReference type="Proteomes" id="UP000017973">
    <property type="component" value="Unassembled WGS sequence"/>
</dbReference>
<comment type="caution">
    <text evidence="8">The sequence shown here is derived from an EMBL/GenBank/DDBJ whole genome shotgun (WGS) entry which is preliminary data.</text>
</comment>
<dbReference type="PRINTS" id="PR01590">
    <property type="entry name" value="HTHFIS"/>
</dbReference>
<dbReference type="PROSITE" id="PS00675">
    <property type="entry name" value="SIGMA54_INTERACT_1"/>
    <property type="match status" value="1"/>
</dbReference>
<dbReference type="FunFam" id="3.40.50.300:FF:000006">
    <property type="entry name" value="DNA-binding transcriptional regulator NtrC"/>
    <property type="match status" value="1"/>
</dbReference>
<feature type="domain" description="Sigma-54 factor interaction" evidence="6">
    <location>
        <begin position="312"/>
        <end position="542"/>
    </location>
</feature>
<dbReference type="InterPro" id="IPR013767">
    <property type="entry name" value="PAS_fold"/>
</dbReference>
<dbReference type="PROSITE" id="PS00688">
    <property type="entry name" value="SIGMA54_INTERACT_3"/>
    <property type="match status" value="1"/>
</dbReference>
<dbReference type="Gene3D" id="1.10.10.60">
    <property type="entry name" value="Homeodomain-like"/>
    <property type="match status" value="1"/>
</dbReference>
<evidence type="ECO:0000256" key="5">
    <source>
        <dbReference type="ARBA" id="ARBA00023163"/>
    </source>
</evidence>
<dbReference type="PROSITE" id="PS50045">
    <property type="entry name" value="SIGMA54_INTERACT_4"/>
    <property type="match status" value="1"/>
</dbReference>
<keyword evidence="4" id="KW-0238">DNA-binding</keyword>
<dbReference type="EMBL" id="AYJU01000018">
    <property type="protein sequence ID" value="EST52054.1"/>
    <property type="molecule type" value="Genomic_DNA"/>
</dbReference>
<dbReference type="OrthoDB" id="9771372at2"/>